<name>A0ACC5P405_9BACT</name>
<evidence type="ECO:0000313" key="2">
    <source>
        <dbReference type="Proteomes" id="UP000569005"/>
    </source>
</evidence>
<comment type="caution">
    <text evidence="1">The sequence shown here is derived from an EMBL/GenBank/DDBJ whole genome shotgun (WGS) entry which is preliminary data.</text>
</comment>
<dbReference type="EMBL" id="JACHEA010000001">
    <property type="protein sequence ID" value="MBB5341456.1"/>
    <property type="molecule type" value="Genomic_DNA"/>
</dbReference>
<dbReference type="Proteomes" id="UP000569005">
    <property type="component" value="Unassembled WGS sequence"/>
</dbReference>
<proteinExistence type="predicted"/>
<evidence type="ECO:0000313" key="1">
    <source>
        <dbReference type="EMBL" id="MBB5341456.1"/>
    </source>
</evidence>
<organism evidence="1 2">
    <name type="scientific">Tunturiibacter gelidiferens</name>
    <dbReference type="NCBI Taxonomy" id="3069689"/>
    <lineage>
        <taxon>Bacteria</taxon>
        <taxon>Pseudomonadati</taxon>
        <taxon>Acidobacteriota</taxon>
        <taxon>Terriglobia</taxon>
        <taxon>Terriglobales</taxon>
        <taxon>Acidobacteriaceae</taxon>
        <taxon>Tunturiibacter</taxon>
    </lineage>
</organism>
<accession>A0ACC5P405</accession>
<sequence length="68" mass="7806">MRRPSPKQFILWLHVSDGNKTTNSFVDAIRIVVAIFAAKTDSFGEYRLYNLQTKTLLQLNVQEPLTLP</sequence>
<keyword evidence="2" id="KW-1185">Reference proteome</keyword>
<gene>
    <name evidence="1" type="ORF">HDF13_003789</name>
</gene>
<reference evidence="1" key="1">
    <citation type="submission" date="2020-08" db="EMBL/GenBank/DDBJ databases">
        <title>Genomic Encyclopedia of Type Strains, Phase IV (KMG-V): Genome sequencing to study the core and pangenomes of soil and plant-associated prokaryotes.</title>
        <authorList>
            <person name="Whitman W."/>
        </authorList>
    </citation>
    <scope>NUCLEOTIDE SEQUENCE</scope>
    <source>
        <strain evidence="1">M8UP15</strain>
    </source>
</reference>
<protein>
    <submittedName>
        <fullName evidence="1">Uncharacterized protein</fullName>
    </submittedName>
</protein>